<dbReference type="PROSITE" id="PS50208">
    <property type="entry name" value="CASPASE_P20"/>
    <property type="match status" value="1"/>
</dbReference>
<dbReference type="Pfam" id="PF00656">
    <property type="entry name" value="Peptidase_C14"/>
    <property type="match status" value="1"/>
</dbReference>
<dbReference type="InterPro" id="IPR015917">
    <property type="entry name" value="Pept_C14A"/>
</dbReference>
<dbReference type="InterPro" id="IPR011600">
    <property type="entry name" value="Pept_C14_caspase"/>
</dbReference>
<accession>A0AAV7JWB6</accession>
<feature type="domain" description="Caspase family p10" evidence="3">
    <location>
        <begin position="190"/>
        <end position="222"/>
    </location>
</feature>
<proteinExistence type="inferred from homology"/>
<dbReference type="GO" id="GO:0004197">
    <property type="term" value="F:cysteine-type endopeptidase activity"/>
    <property type="evidence" value="ECO:0007669"/>
    <property type="project" value="InterPro"/>
</dbReference>
<evidence type="ECO:0000259" key="3">
    <source>
        <dbReference type="PROSITE" id="PS50207"/>
    </source>
</evidence>
<sequence length="282" mass="32282">MAEGKTEHTKETHIDAYHKLKIPKDLDYPLIKFHHGADGGVVRHGYGIIIVNKNIKGLEVRQGAENDVSHLQKIYDQYKIQYKGHVHIDLSGEEMKAKLQDFADNVGVCPVLFISIASHGGGDGKILGTDREGVTITELVHYFIDDRKMLGIPKVFILQACRDNHMEVHYNPSDEKVYRKGDHRYTTKASDVLIAYATSSGTNAYRSKDRGSWFIQKLYECVIKWEYRHLHFVELLTICSHMIIDQCHEKSTDKDVRELMTETSSYTSTLSKFLRLPGKHYS</sequence>
<dbReference type="SUPFAM" id="SSF52129">
    <property type="entry name" value="Caspase-like"/>
    <property type="match status" value="1"/>
</dbReference>
<dbReference type="GO" id="GO:0006508">
    <property type="term" value="P:proteolysis"/>
    <property type="evidence" value="ECO:0007669"/>
    <property type="project" value="InterPro"/>
</dbReference>
<reference evidence="5 6" key="1">
    <citation type="journal article" date="2023" name="BMC Biol.">
        <title>The compact genome of the sponge Oopsacas minuta (Hexactinellida) is lacking key metazoan core genes.</title>
        <authorList>
            <person name="Santini S."/>
            <person name="Schenkelaars Q."/>
            <person name="Jourda C."/>
            <person name="Duchesne M."/>
            <person name="Belahbib H."/>
            <person name="Rocher C."/>
            <person name="Selva M."/>
            <person name="Riesgo A."/>
            <person name="Vervoort M."/>
            <person name="Leys S.P."/>
            <person name="Kodjabachian L."/>
            <person name="Le Bivic A."/>
            <person name="Borchiellini C."/>
            <person name="Claverie J.M."/>
            <person name="Renard E."/>
        </authorList>
    </citation>
    <scope>NUCLEOTIDE SEQUENCE [LARGE SCALE GENOMIC DNA]</scope>
    <source>
        <strain evidence="5">SPO-2</strain>
    </source>
</reference>
<evidence type="ECO:0000313" key="5">
    <source>
        <dbReference type="EMBL" id="KAI6653308.1"/>
    </source>
</evidence>
<organism evidence="5 6">
    <name type="scientific">Oopsacas minuta</name>
    <dbReference type="NCBI Taxonomy" id="111878"/>
    <lineage>
        <taxon>Eukaryota</taxon>
        <taxon>Metazoa</taxon>
        <taxon>Porifera</taxon>
        <taxon>Hexactinellida</taxon>
        <taxon>Hexasterophora</taxon>
        <taxon>Lyssacinosida</taxon>
        <taxon>Leucopsacidae</taxon>
        <taxon>Oopsacas</taxon>
    </lineage>
</organism>
<dbReference type="Proteomes" id="UP001165289">
    <property type="component" value="Unassembled WGS sequence"/>
</dbReference>
<dbReference type="InterPro" id="IPR029030">
    <property type="entry name" value="Caspase-like_dom_sf"/>
</dbReference>
<dbReference type="PRINTS" id="PR00376">
    <property type="entry name" value="IL1BCENZYME"/>
</dbReference>
<dbReference type="PROSITE" id="PS50207">
    <property type="entry name" value="CASPASE_P10"/>
    <property type="match status" value="1"/>
</dbReference>
<dbReference type="InterPro" id="IPR052039">
    <property type="entry name" value="Caspase-related_regulators"/>
</dbReference>
<dbReference type="AlphaFoldDB" id="A0AAV7JWB6"/>
<dbReference type="PANTHER" id="PTHR22576:SF41">
    <property type="entry name" value="CASPASE 14, APOPTOSIS-RELATED CYSTEINE PEPTIDASE"/>
    <property type="match status" value="1"/>
</dbReference>
<feature type="domain" description="Caspase family p20" evidence="4">
    <location>
        <begin position="43"/>
        <end position="165"/>
    </location>
</feature>
<comment type="similarity">
    <text evidence="1 2">Belongs to the peptidase C14A family.</text>
</comment>
<dbReference type="InterPro" id="IPR001309">
    <property type="entry name" value="Pept_C14_p20"/>
</dbReference>
<evidence type="ECO:0000313" key="6">
    <source>
        <dbReference type="Proteomes" id="UP001165289"/>
    </source>
</evidence>
<dbReference type="SMART" id="SM00115">
    <property type="entry name" value="CASc"/>
    <property type="match status" value="1"/>
</dbReference>
<protein>
    <submittedName>
        <fullName evidence="5">Caspase-3-like</fullName>
    </submittedName>
</protein>
<gene>
    <name evidence="5" type="ORF">LOD99_3832</name>
</gene>
<dbReference type="EMBL" id="JAKMXF010000288">
    <property type="protein sequence ID" value="KAI6653308.1"/>
    <property type="molecule type" value="Genomic_DNA"/>
</dbReference>
<evidence type="ECO:0000256" key="2">
    <source>
        <dbReference type="RuleBase" id="RU003971"/>
    </source>
</evidence>
<evidence type="ECO:0000256" key="1">
    <source>
        <dbReference type="ARBA" id="ARBA00010134"/>
    </source>
</evidence>
<keyword evidence="6" id="KW-1185">Reference proteome</keyword>
<evidence type="ECO:0000259" key="4">
    <source>
        <dbReference type="PROSITE" id="PS50208"/>
    </source>
</evidence>
<dbReference type="InterPro" id="IPR002138">
    <property type="entry name" value="Pept_C14_p10"/>
</dbReference>
<dbReference type="Gene3D" id="3.40.50.1460">
    <property type="match status" value="1"/>
</dbReference>
<comment type="caution">
    <text evidence="5">The sequence shown here is derived from an EMBL/GenBank/DDBJ whole genome shotgun (WGS) entry which is preliminary data.</text>
</comment>
<dbReference type="PANTHER" id="PTHR22576">
    <property type="entry name" value="MUCOSA ASSOCIATED LYMPHOID TISSUE LYMPHOMA TRANSLOCATION PROTEIN 1/PARACASPASE"/>
    <property type="match status" value="1"/>
</dbReference>
<name>A0AAV7JWB6_9METZ</name>